<comment type="caution">
    <text evidence="2">The sequence shown here is derived from an EMBL/GenBank/DDBJ whole genome shotgun (WGS) entry which is preliminary data.</text>
</comment>
<evidence type="ECO:0000256" key="1">
    <source>
        <dbReference type="SAM" id="Phobius"/>
    </source>
</evidence>
<keyword evidence="1" id="KW-1133">Transmembrane helix</keyword>
<organism evidence="2">
    <name type="scientific">mine drainage metagenome</name>
    <dbReference type="NCBI Taxonomy" id="410659"/>
    <lineage>
        <taxon>unclassified sequences</taxon>
        <taxon>metagenomes</taxon>
        <taxon>ecological metagenomes</taxon>
    </lineage>
</organism>
<name>A0A1J5PTV7_9ZZZZ</name>
<accession>A0A1J5PTV7</accession>
<feature type="transmembrane region" description="Helical" evidence="1">
    <location>
        <begin position="21"/>
        <end position="42"/>
    </location>
</feature>
<gene>
    <name evidence="2" type="ORF">GALL_514350</name>
</gene>
<protein>
    <recommendedName>
        <fullName evidence="3">Periplasmic heavy metal sensor</fullName>
    </recommendedName>
</protein>
<sequence>MTNTALPPTPATKPVSRLMRIVLVISLGLNLAIIGTIGGFAVSHALHDGPHGGARELGFGPFSAALSPADRKAMFDSFRSQNINFLAQRQAMRADFDTLLAALKANPYDSAAVEAVMARQQARTDERLALGQKLLMERIAAMSPADRAAFADRLQAAIAQHEHRGDAKPDASAPKN</sequence>
<dbReference type="AlphaFoldDB" id="A0A1J5PTV7"/>
<keyword evidence="1" id="KW-0472">Membrane</keyword>
<dbReference type="Pfam" id="PF13801">
    <property type="entry name" value="Metal_resist"/>
    <property type="match status" value="1"/>
</dbReference>
<reference evidence="2" key="1">
    <citation type="submission" date="2016-10" db="EMBL/GenBank/DDBJ databases">
        <title>Sequence of Gallionella enrichment culture.</title>
        <authorList>
            <person name="Poehlein A."/>
            <person name="Muehling M."/>
            <person name="Daniel R."/>
        </authorList>
    </citation>
    <scope>NUCLEOTIDE SEQUENCE</scope>
</reference>
<proteinExistence type="predicted"/>
<keyword evidence="1" id="KW-0812">Transmembrane</keyword>
<dbReference type="InterPro" id="IPR025961">
    <property type="entry name" value="Metal_resist"/>
</dbReference>
<evidence type="ECO:0000313" key="2">
    <source>
        <dbReference type="EMBL" id="OIQ66989.1"/>
    </source>
</evidence>
<dbReference type="EMBL" id="MLJW01006219">
    <property type="protein sequence ID" value="OIQ66989.1"/>
    <property type="molecule type" value="Genomic_DNA"/>
</dbReference>
<evidence type="ECO:0008006" key="3">
    <source>
        <dbReference type="Google" id="ProtNLM"/>
    </source>
</evidence>